<proteinExistence type="predicted"/>
<dbReference type="Gene3D" id="2.60.40.420">
    <property type="entry name" value="Cupredoxins - blue copper proteins"/>
    <property type="match status" value="1"/>
</dbReference>
<evidence type="ECO:0000259" key="1">
    <source>
        <dbReference type="Pfam" id="PF13473"/>
    </source>
</evidence>
<evidence type="ECO:0000313" key="3">
    <source>
        <dbReference type="Proteomes" id="UP000005388"/>
    </source>
</evidence>
<sequence>MSLFKAFKKNSVKVENGVQKATITVDKGYQPDHLNLEKGMPVELTFHRLNPSGCLSEIVLKDFNIHDELPLNEDHIVRFTPNESGEYGFACGMDMFHGKLTVK</sequence>
<keyword evidence="3" id="KW-1185">Reference proteome</keyword>
<dbReference type="InterPro" id="IPR008972">
    <property type="entry name" value="Cupredoxin"/>
</dbReference>
<dbReference type="Proteomes" id="UP000005388">
    <property type="component" value="Unassembled WGS sequence"/>
</dbReference>
<dbReference type="SUPFAM" id="SSF49503">
    <property type="entry name" value="Cupredoxins"/>
    <property type="match status" value="1"/>
</dbReference>
<dbReference type="STRING" id="764291.STRUR_0068"/>
<reference evidence="2 3" key="1">
    <citation type="journal article" date="2014" name="Int. J. Syst. Evol. Microbiol.">
        <title>Phylogenomics and the dynamic genome evolution of the genus Streptococcus.</title>
        <authorList>
            <consortium name="The Broad Institute Genome Sequencing Platform"/>
            <person name="Richards V.P."/>
            <person name="Palmer S.R."/>
            <person name="Pavinski Bitar P.D."/>
            <person name="Qin X."/>
            <person name="Weinstock G.M."/>
            <person name="Highlander S.K."/>
            <person name="Town C.D."/>
            <person name="Burne R.A."/>
            <person name="Stanhope M.J."/>
        </authorList>
    </citation>
    <scope>NUCLEOTIDE SEQUENCE [LARGE SCALE GENOMIC DNA]</scope>
    <source>
        <strain evidence="2 3">2285-97</strain>
    </source>
</reference>
<gene>
    <name evidence="2" type="ORF">STRUR_0068</name>
</gene>
<feature type="domain" description="EfeO-type cupredoxin-like" evidence="1">
    <location>
        <begin position="14"/>
        <end position="102"/>
    </location>
</feature>
<organism evidence="2 3">
    <name type="scientific">Streptococcus urinalis 2285-97</name>
    <dbReference type="NCBI Taxonomy" id="764291"/>
    <lineage>
        <taxon>Bacteria</taxon>
        <taxon>Bacillati</taxon>
        <taxon>Bacillota</taxon>
        <taxon>Bacilli</taxon>
        <taxon>Lactobacillales</taxon>
        <taxon>Streptococcaceae</taxon>
        <taxon>Streptococcus</taxon>
    </lineage>
</organism>
<dbReference type="eggNOG" id="COG4633">
    <property type="taxonomic scope" value="Bacteria"/>
</dbReference>
<dbReference type="AlphaFoldDB" id="G5KGP6"/>
<protein>
    <recommendedName>
        <fullName evidence="1">EfeO-type cupredoxin-like domain-containing protein</fullName>
    </recommendedName>
</protein>
<dbReference type="InterPro" id="IPR028096">
    <property type="entry name" value="EfeO_Cupredoxin"/>
</dbReference>
<evidence type="ECO:0000313" key="2">
    <source>
        <dbReference type="EMBL" id="EHJ55609.1"/>
    </source>
</evidence>
<comment type="caution">
    <text evidence="2">The sequence shown here is derived from an EMBL/GenBank/DDBJ whole genome shotgun (WGS) entry which is preliminary data.</text>
</comment>
<accession>G5KGP6</accession>
<dbReference type="Pfam" id="PF13473">
    <property type="entry name" value="Cupredoxin_1"/>
    <property type="match status" value="1"/>
</dbReference>
<dbReference type="EMBL" id="AEUZ02000001">
    <property type="protein sequence ID" value="EHJ55609.1"/>
    <property type="molecule type" value="Genomic_DNA"/>
</dbReference>
<name>G5KGP6_9STRE</name>